<dbReference type="AlphaFoldDB" id="W1XQR8"/>
<gene>
    <name evidence="1" type="ORF">Q604_UNBC12966G0002</name>
</gene>
<protein>
    <submittedName>
        <fullName evidence="1">Uncharacterized protein</fullName>
    </submittedName>
</protein>
<reference evidence="1" key="1">
    <citation type="submission" date="2013-12" db="EMBL/GenBank/DDBJ databases">
        <title>A Varibaculum cambriense genome reconstructed from a premature infant gut community with otherwise low bacterial novelty that shifts toward anaerobic metabolism during the third week of life.</title>
        <authorList>
            <person name="Brown C.T."/>
            <person name="Sharon I."/>
            <person name="Thomas B.C."/>
            <person name="Castelle C.J."/>
            <person name="Morowitz M.J."/>
            <person name="Banfield J.F."/>
        </authorList>
    </citation>
    <scope>NUCLEOTIDE SEQUENCE</scope>
</reference>
<name>W1XQR8_9ZZZZ</name>
<feature type="non-terminal residue" evidence="1">
    <location>
        <position position="1"/>
    </location>
</feature>
<organism evidence="1">
    <name type="scientific">human gut metagenome</name>
    <dbReference type="NCBI Taxonomy" id="408170"/>
    <lineage>
        <taxon>unclassified sequences</taxon>
        <taxon>metagenomes</taxon>
        <taxon>organismal metagenomes</taxon>
    </lineage>
</organism>
<sequence>NTIGNVRIEGYLNGALVQETAL</sequence>
<accession>W1XQR8</accession>
<evidence type="ECO:0000313" key="1">
    <source>
        <dbReference type="EMBL" id="ETJ32582.1"/>
    </source>
</evidence>
<proteinExistence type="predicted"/>
<comment type="caution">
    <text evidence="1">The sequence shown here is derived from an EMBL/GenBank/DDBJ whole genome shotgun (WGS) entry which is preliminary data.</text>
</comment>
<dbReference type="EMBL" id="AZMM01012966">
    <property type="protein sequence ID" value="ETJ32582.1"/>
    <property type="molecule type" value="Genomic_DNA"/>
</dbReference>